<dbReference type="InterPro" id="IPR007219">
    <property type="entry name" value="XnlR_reg_dom"/>
</dbReference>
<accession>A0A9N8PC28</accession>
<dbReference type="Pfam" id="PF00172">
    <property type="entry name" value="Zn_clus"/>
    <property type="match status" value="1"/>
</dbReference>
<dbReference type="PROSITE" id="PS50048">
    <property type="entry name" value="ZN2_CY6_FUNGAL_2"/>
    <property type="match status" value="1"/>
</dbReference>
<dbReference type="GO" id="GO:0005634">
    <property type="term" value="C:nucleus"/>
    <property type="evidence" value="ECO:0007669"/>
    <property type="project" value="UniProtKB-SubCell"/>
</dbReference>
<organism evidence="6 7">
    <name type="scientific">Aureobasidium mustum</name>
    <dbReference type="NCBI Taxonomy" id="2773714"/>
    <lineage>
        <taxon>Eukaryota</taxon>
        <taxon>Fungi</taxon>
        <taxon>Dikarya</taxon>
        <taxon>Ascomycota</taxon>
        <taxon>Pezizomycotina</taxon>
        <taxon>Dothideomycetes</taxon>
        <taxon>Dothideomycetidae</taxon>
        <taxon>Dothideales</taxon>
        <taxon>Saccotheciaceae</taxon>
        <taxon>Aureobasidium</taxon>
    </lineage>
</organism>
<keyword evidence="2" id="KW-0479">Metal-binding</keyword>
<feature type="non-terminal residue" evidence="6">
    <location>
        <position position="1"/>
    </location>
</feature>
<keyword evidence="3" id="KW-0539">Nucleus</keyword>
<dbReference type="GO" id="GO:0000981">
    <property type="term" value="F:DNA-binding transcription factor activity, RNA polymerase II-specific"/>
    <property type="evidence" value="ECO:0007669"/>
    <property type="project" value="InterPro"/>
</dbReference>
<dbReference type="AlphaFoldDB" id="A0A9N8PC28"/>
<feature type="region of interest" description="Disordered" evidence="4">
    <location>
        <begin position="1"/>
        <end position="104"/>
    </location>
</feature>
<feature type="compositionally biased region" description="Polar residues" evidence="4">
    <location>
        <begin position="1"/>
        <end position="20"/>
    </location>
</feature>
<dbReference type="CDD" id="cd12148">
    <property type="entry name" value="fungal_TF_MHR"/>
    <property type="match status" value="1"/>
</dbReference>
<evidence type="ECO:0000256" key="4">
    <source>
        <dbReference type="SAM" id="MobiDB-lite"/>
    </source>
</evidence>
<dbReference type="SMART" id="SM00906">
    <property type="entry name" value="Fungal_trans"/>
    <property type="match status" value="1"/>
</dbReference>
<feature type="compositionally biased region" description="Basic and acidic residues" evidence="4">
    <location>
        <begin position="44"/>
        <end position="64"/>
    </location>
</feature>
<dbReference type="InterPro" id="IPR001138">
    <property type="entry name" value="Zn2Cys6_DnaBD"/>
</dbReference>
<dbReference type="PROSITE" id="PS00463">
    <property type="entry name" value="ZN2_CY6_FUNGAL_1"/>
    <property type="match status" value="1"/>
</dbReference>
<dbReference type="GO" id="GO:0008270">
    <property type="term" value="F:zinc ion binding"/>
    <property type="evidence" value="ECO:0007669"/>
    <property type="project" value="InterPro"/>
</dbReference>
<dbReference type="PANTHER" id="PTHR31001">
    <property type="entry name" value="UNCHARACTERIZED TRANSCRIPTIONAL REGULATORY PROTEIN"/>
    <property type="match status" value="1"/>
</dbReference>
<evidence type="ECO:0000313" key="7">
    <source>
        <dbReference type="Proteomes" id="UP000714618"/>
    </source>
</evidence>
<evidence type="ECO:0000259" key="5">
    <source>
        <dbReference type="PROSITE" id="PS50048"/>
    </source>
</evidence>
<evidence type="ECO:0000313" key="6">
    <source>
        <dbReference type="EMBL" id="CAD0090664.1"/>
    </source>
</evidence>
<name>A0A9N8PC28_9PEZI</name>
<evidence type="ECO:0000256" key="1">
    <source>
        <dbReference type="ARBA" id="ARBA00004123"/>
    </source>
</evidence>
<proteinExistence type="predicted"/>
<dbReference type="GO" id="GO:0006351">
    <property type="term" value="P:DNA-templated transcription"/>
    <property type="evidence" value="ECO:0007669"/>
    <property type="project" value="InterPro"/>
</dbReference>
<dbReference type="InterPro" id="IPR050613">
    <property type="entry name" value="Sec_Metabolite_Reg"/>
</dbReference>
<dbReference type="Pfam" id="PF04082">
    <property type="entry name" value="Fungal_trans"/>
    <property type="match status" value="1"/>
</dbReference>
<dbReference type="SUPFAM" id="SSF57701">
    <property type="entry name" value="Zn2/Cys6 DNA-binding domain"/>
    <property type="match status" value="1"/>
</dbReference>
<comment type="subcellular location">
    <subcellularLocation>
        <location evidence="1">Nucleus</location>
    </subcellularLocation>
</comment>
<reference evidence="6" key="1">
    <citation type="submission" date="2020-06" db="EMBL/GenBank/DDBJ databases">
        <authorList>
            <person name="Onetto C."/>
        </authorList>
    </citation>
    <scope>NUCLEOTIDE SEQUENCE</scope>
</reference>
<dbReference type="Proteomes" id="UP000714618">
    <property type="component" value="Unassembled WGS sequence"/>
</dbReference>
<sequence length="913" mass="102356">PPAAASNESTAYDGSQSWCGSNGDAIAYHRRSPLTRGPYINDRSSSDRDGRAAKDSSEKPRDQDGLDIFGGCGAESESSTNKWRPKHGPEGEAENEEAGPGVGNLSFSGLGHSRIWRISHKLCESQKSYHAVSGGVPRWFAQLSVSFFDQIRILISYCLVNIASLHTYNLSDEAIRRSTRSSSMSGLLQSHVQVPTCIHCRQRRVKCDRQHPQCSNCLRSEVSCVYPPGRGRAPKRPRRNLTPQLAERLTRLEKLVGEVDISTIRTSQKTSQSDQDAEQSLDQDFSRLKVDESRSYYVNNALWVTLSNELRDLLFEPAIEDAGYDDPAVASSTTTTAISPSCSQLGLNTAIFGHHTLALPLHHYYPSLSQAPTLFAAFSENVAPLVRIFHMPTLTKTYWDTVTSIDSVDKHTEALLFAIHYSAVISLSSEQCSKIMDDTREAISAKYRFAVEQAFAQGNLLGTQSMTLLQAAVLFLSALPNEEDSRAAWALTSLVFHIARTMGLHRDGTVFGLKPFETELRRRLWWQICIIDSRSSEYHCNEPIALGLVTDTKPPLHINDDDLSSELLQPPAERWDSATDMTLSLVRCETIQTGWKLSRIKHKQNKELEDLGTLGSHESPDFSDERLSLIQGLESRLRDKYLPICDSSVPIQLLASSVARIILGRFKLIAQYSGASREKESYGKTLTAQLRPKDNMRDELFETSIGILEASGILLTSKELMHFTWYSKTHIQWNAMTLVLSELCSRGQSSQCDRAWDCVQTVYEAWRFHGNELEETRLALWRPIRRLMAKVRYVREIQQTDPGQPSKSIRSTRAGNSIPCFLSPGEMSQPAMATFSSDWSEPLQQAEDSVLMPQTCLTGPYSVQNSYRNQPDALQGVLSTDTRDPFMDWIPQWPFADIDPDIESSLTDYDFVL</sequence>
<dbReference type="OrthoDB" id="435881at2759"/>
<evidence type="ECO:0000256" key="3">
    <source>
        <dbReference type="ARBA" id="ARBA00023242"/>
    </source>
</evidence>
<dbReference type="Gene3D" id="4.10.240.10">
    <property type="entry name" value="Zn(2)-C6 fungal-type DNA-binding domain"/>
    <property type="match status" value="1"/>
</dbReference>
<dbReference type="SMART" id="SM00066">
    <property type="entry name" value="GAL4"/>
    <property type="match status" value="1"/>
</dbReference>
<protein>
    <recommendedName>
        <fullName evidence="5">Zn(2)-C6 fungal-type domain-containing protein</fullName>
    </recommendedName>
</protein>
<evidence type="ECO:0000256" key="2">
    <source>
        <dbReference type="ARBA" id="ARBA00022723"/>
    </source>
</evidence>
<dbReference type="InterPro" id="IPR036864">
    <property type="entry name" value="Zn2-C6_fun-type_DNA-bd_sf"/>
</dbReference>
<gene>
    <name evidence="6" type="ORF">AWRI4233_LOCUS2812</name>
</gene>
<keyword evidence="7" id="KW-1185">Reference proteome</keyword>
<dbReference type="GO" id="GO:0003677">
    <property type="term" value="F:DNA binding"/>
    <property type="evidence" value="ECO:0007669"/>
    <property type="project" value="InterPro"/>
</dbReference>
<dbReference type="CDD" id="cd00067">
    <property type="entry name" value="GAL4"/>
    <property type="match status" value="1"/>
</dbReference>
<feature type="non-terminal residue" evidence="6">
    <location>
        <position position="913"/>
    </location>
</feature>
<dbReference type="EMBL" id="CAIJEO010000004">
    <property type="protein sequence ID" value="CAD0090664.1"/>
    <property type="molecule type" value="Genomic_DNA"/>
</dbReference>
<comment type="caution">
    <text evidence="6">The sequence shown here is derived from an EMBL/GenBank/DDBJ whole genome shotgun (WGS) entry which is preliminary data.</text>
</comment>
<dbReference type="PANTHER" id="PTHR31001:SF57">
    <property type="entry name" value="ZN(II)2CYS6 TRANSCRIPTION FACTOR (EUROFUNG)"/>
    <property type="match status" value="1"/>
</dbReference>
<feature type="domain" description="Zn(2)-C6 fungal-type" evidence="5">
    <location>
        <begin position="196"/>
        <end position="226"/>
    </location>
</feature>